<evidence type="ECO:0000259" key="7">
    <source>
        <dbReference type="PROSITE" id="PS50064"/>
    </source>
</evidence>
<gene>
    <name evidence="8" type="ORF">LY90DRAFT_700282</name>
</gene>
<dbReference type="STRING" id="1754190.A0A1Y2ECP4"/>
<dbReference type="AlphaFoldDB" id="A0A1Y2ECP4"/>
<dbReference type="Gene3D" id="3.30.1740.10">
    <property type="entry name" value="Zinc finger, PARP-type"/>
    <property type="match status" value="1"/>
</dbReference>
<evidence type="ECO:0000256" key="3">
    <source>
        <dbReference type="ARBA" id="ARBA00022771"/>
    </source>
</evidence>
<evidence type="ECO:0000313" key="8">
    <source>
        <dbReference type="EMBL" id="ORY69359.1"/>
    </source>
</evidence>
<sequence>MLITYCFEYAQTEKSKCTECNKVIKRHGLRIGELSRFSKKVKKSMATYRWWHFDCFKMVEKILEITPEKIRGYDKLSDVDKQRIGELAKLGVDATWYNVPENIRNELDKKAKQGVKANKETGKQQPKNAKKGNAKNSNTNTNNNKAKAKNNNNKKDENSTAEAKPKPKAKIIKKAKTTGPTVGGLNENKINDAIRQLSKKLSNNQNNKKNNNKNNNNNKKGKVGGNAKGNKKTGAKANNNKSKSNATVSKNDDIMSKLKKKIQSKNTKITKKKN</sequence>
<evidence type="ECO:0000256" key="6">
    <source>
        <dbReference type="SAM" id="MobiDB-lite"/>
    </source>
</evidence>
<name>A0A1Y2ECP4_9FUNG</name>
<dbReference type="GO" id="GO:0005634">
    <property type="term" value="C:nucleus"/>
    <property type="evidence" value="ECO:0007669"/>
    <property type="project" value="UniProtKB-SubCell"/>
</dbReference>
<comment type="subcellular location">
    <subcellularLocation>
        <location evidence="1">Nucleus</location>
    </subcellularLocation>
</comment>
<keyword evidence="3" id="KW-0863">Zinc-finger</keyword>
<comment type="caution">
    <text evidence="8">The sequence shown here is derived from an EMBL/GenBank/DDBJ whole genome shotgun (WGS) entry which is preliminary data.</text>
</comment>
<evidence type="ECO:0000256" key="5">
    <source>
        <dbReference type="ARBA" id="ARBA00023242"/>
    </source>
</evidence>
<accession>A0A1Y2ECP4</accession>
<evidence type="ECO:0000256" key="1">
    <source>
        <dbReference type="ARBA" id="ARBA00004123"/>
    </source>
</evidence>
<evidence type="ECO:0000256" key="2">
    <source>
        <dbReference type="ARBA" id="ARBA00022723"/>
    </source>
</evidence>
<dbReference type="SMART" id="SM01336">
    <property type="entry name" value="zf-PARP"/>
    <property type="match status" value="1"/>
</dbReference>
<keyword evidence="2" id="KW-0479">Metal-binding</keyword>
<dbReference type="SUPFAM" id="SSF57716">
    <property type="entry name" value="Glucocorticoid receptor-like (DNA-binding domain)"/>
    <property type="match status" value="1"/>
</dbReference>
<dbReference type="Proteomes" id="UP000193920">
    <property type="component" value="Unassembled WGS sequence"/>
</dbReference>
<reference evidence="8 9" key="1">
    <citation type="submission" date="2016-08" db="EMBL/GenBank/DDBJ databases">
        <title>A Parts List for Fungal Cellulosomes Revealed by Comparative Genomics.</title>
        <authorList>
            <consortium name="DOE Joint Genome Institute"/>
            <person name="Haitjema C.H."/>
            <person name="Gilmore S.P."/>
            <person name="Henske J.K."/>
            <person name="Solomon K.V."/>
            <person name="De Groot R."/>
            <person name="Kuo A."/>
            <person name="Mondo S.J."/>
            <person name="Salamov A.A."/>
            <person name="Labutti K."/>
            <person name="Zhao Z."/>
            <person name="Chiniquy J."/>
            <person name="Barry K."/>
            <person name="Brewer H.M."/>
            <person name="Purvine S.O."/>
            <person name="Wright A.T."/>
            <person name="Boxma B."/>
            <person name="Van Alen T."/>
            <person name="Hackstein J.H."/>
            <person name="Baker S.E."/>
            <person name="Grigoriev I.V."/>
            <person name="O'Malley M.A."/>
        </authorList>
    </citation>
    <scope>NUCLEOTIDE SEQUENCE [LARGE SCALE GENOMIC DNA]</scope>
    <source>
        <strain evidence="8 9">G1</strain>
    </source>
</reference>
<proteinExistence type="predicted"/>
<protein>
    <recommendedName>
        <fullName evidence="7">PARP-type domain-containing protein</fullName>
    </recommendedName>
</protein>
<dbReference type="EMBL" id="MCOG01000044">
    <property type="protein sequence ID" value="ORY69359.1"/>
    <property type="molecule type" value="Genomic_DNA"/>
</dbReference>
<dbReference type="Pfam" id="PF00645">
    <property type="entry name" value="zf-PARP"/>
    <property type="match status" value="1"/>
</dbReference>
<evidence type="ECO:0000313" key="9">
    <source>
        <dbReference type="Proteomes" id="UP000193920"/>
    </source>
</evidence>
<feature type="compositionally biased region" description="Basic residues" evidence="6">
    <location>
        <begin position="257"/>
        <end position="274"/>
    </location>
</feature>
<dbReference type="PROSITE" id="PS50064">
    <property type="entry name" value="ZF_PARP_2"/>
    <property type="match status" value="1"/>
</dbReference>
<dbReference type="InterPro" id="IPR036957">
    <property type="entry name" value="Znf_PARP_sf"/>
</dbReference>
<dbReference type="OrthoDB" id="2384641at2759"/>
<keyword evidence="4" id="KW-0862">Zinc</keyword>
<feature type="domain" description="PARP-type" evidence="7">
    <location>
        <begin position="5"/>
        <end position="84"/>
    </location>
</feature>
<dbReference type="GO" id="GO:0003677">
    <property type="term" value="F:DNA binding"/>
    <property type="evidence" value="ECO:0007669"/>
    <property type="project" value="InterPro"/>
</dbReference>
<feature type="compositionally biased region" description="Low complexity" evidence="6">
    <location>
        <begin position="200"/>
        <end position="218"/>
    </location>
</feature>
<keyword evidence="5" id="KW-0539">Nucleus</keyword>
<evidence type="ECO:0000256" key="4">
    <source>
        <dbReference type="ARBA" id="ARBA00022833"/>
    </source>
</evidence>
<dbReference type="GO" id="GO:0008270">
    <property type="term" value="F:zinc ion binding"/>
    <property type="evidence" value="ECO:0007669"/>
    <property type="project" value="UniProtKB-KW"/>
</dbReference>
<organism evidence="8 9">
    <name type="scientific">Neocallimastix californiae</name>
    <dbReference type="NCBI Taxonomy" id="1754190"/>
    <lineage>
        <taxon>Eukaryota</taxon>
        <taxon>Fungi</taxon>
        <taxon>Fungi incertae sedis</taxon>
        <taxon>Chytridiomycota</taxon>
        <taxon>Chytridiomycota incertae sedis</taxon>
        <taxon>Neocallimastigomycetes</taxon>
        <taxon>Neocallimastigales</taxon>
        <taxon>Neocallimastigaceae</taxon>
        <taxon>Neocallimastix</taxon>
    </lineage>
</organism>
<feature type="region of interest" description="Disordered" evidence="6">
    <location>
        <begin position="200"/>
        <end position="274"/>
    </location>
</feature>
<keyword evidence="9" id="KW-1185">Reference proteome</keyword>
<feature type="compositionally biased region" description="Low complexity" evidence="6">
    <location>
        <begin position="235"/>
        <end position="249"/>
    </location>
</feature>
<dbReference type="InterPro" id="IPR001510">
    <property type="entry name" value="Znf_PARP"/>
</dbReference>
<feature type="compositionally biased region" description="Low complexity" evidence="6">
    <location>
        <begin position="134"/>
        <end position="151"/>
    </location>
</feature>
<feature type="compositionally biased region" description="Basic residues" evidence="6">
    <location>
        <begin position="166"/>
        <end position="176"/>
    </location>
</feature>
<feature type="region of interest" description="Disordered" evidence="6">
    <location>
        <begin position="107"/>
        <end position="188"/>
    </location>
</feature>
<feature type="compositionally biased region" description="Basic and acidic residues" evidence="6">
    <location>
        <begin position="107"/>
        <end position="122"/>
    </location>
</feature>